<evidence type="ECO:0000256" key="8">
    <source>
        <dbReference type="SAM" id="SignalP"/>
    </source>
</evidence>
<keyword evidence="4 8" id="KW-0732">Signal</keyword>
<reference evidence="9 10" key="1">
    <citation type="journal article" date="2023" name="Insect Mol. Biol.">
        <title>Genome sequencing provides insights into the evolution of gene families encoding plant cell wall-degrading enzymes in longhorned beetles.</title>
        <authorList>
            <person name="Shin N.R."/>
            <person name="Okamura Y."/>
            <person name="Kirsch R."/>
            <person name="Pauchet Y."/>
        </authorList>
    </citation>
    <scope>NUCLEOTIDE SEQUENCE [LARGE SCALE GENOMIC DNA]</scope>
    <source>
        <strain evidence="9">EAD_L_NR</strain>
    </source>
</reference>
<dbReference type="GO" id="GO:0003993">
    <property type="term" value="F:acid phosphatase activity"/>
    <property type="evidence" value="ECO:0007669"/>
    <property type="project" value="UniProtKB-EC"/>
</dbReference>
<evidence type="ECO:0000313" key="10">
    <source>
        <dbReference type="Proteomes" id="UP001159042"/>
    </source>
</evidence>
<dbReference type="PANTHER" id="PTHR11567:SF211">
    <property type="entry name" value="PROSTATIC ACID PHOSPHATASE"/>
    <property type="match status" value="1"/>
</dbReference>
<gene>
    <name evidence="9" type="ORF">NQ315_010925</name>
</gene>
<comment type="similarity">
    <text evidence="2">Belongs to the histidine acid phosphatase family.</text>
</comment>
<evidence type="ECO:0000256" key="7">
    <source>
        <dbReference type="ARBA" id="ARBA00023180"/>
    </source>
</evidence>
<keyword evidence="5" id="KW-0378">Hydrolase</keyword>
<evidence type="ECO:0000256" key="6">
    <source>
        <dbReference type="ARBA" id="ARBA00023157"/>
    </source>
</evidence>
<dbReference type="Gene3D" id="3.40.50.1240">
    <property type="entry name" value="Phosphoglycerate mutase-like"/>
    <property type="match status" value="1"/>
</dbReference>
<proteinExistence type="inferred from homology"/>
<dbReference type="InterPro" id="IPR050645">
    <property type="entry name" value="Histidine_acid_phosphatase"/>
</dbReference>
<dbReference type="EC" id="3.1.3.2" evidence="3"/>
<evidence type="ECO:0000313" key="9">
    <source>
        <dbReference type="EMBL" id="KAJ8916057.1"/>
    </source>
</evidence>
<comment type="catalytic activity">
    <reaction evidence="1">
        <text>a phosphate monoester + H2O = an alcohol + phosphate</text>
        <dbReference type="Rhea" id="RHEA:15017"/>
        <dbReference type="ChEBI" id="CHEBI:15377"/>
        <dbReference type="ChEBI" id="CHEBI:30879"/>
        <dbReference type="ChEBI" id="CHEBI:43474"/>
        <dbReference type="ChEBI" id="CHEBI:67140"/>
        <dbReference type="EC" id="3.1.3.2"/>
    </reaction>
</comment>
<dbReference type="SUPFAM" id="SSF53254">
    <property type="entry name" value="Phosphoglycerate mutase-like"/>
    <property type="match status" value="1"/>
</dbReference>
<evidence type="ECO:0000256" key="4">
    <source>
        <dbReference type="ARBA" id="ARBA00022729"/>
    </source>
</evidence>
<dbReference type="Proteomes" id="UP001159042">
    <property type="component" value="Unassembled WGS sequence"/>
</dbReference>
<organism evidence="9 10">
    <name type="scientific">Exocentrus adspersus</name>
    <dbReference type="NCBI Taxonomy" id="1586481"/>
    <lineage>
        <taxon>Eukaryota</taxon>
        <taxon>Metazoa</taxon>
        <taxon>Ecdysozoa</taxon>
        <taxon>Arthropoda</taxon>
        <taxon>Hexapoda</taxon>
        <taxon>Insecta</taxon>
        <taxon>Pterygota</taxon>
        <taxon>Neoptera</taxon>
        <taxon>Endopterygota</taxon>
        <taxon>Coleoptera</taxon>
        <taxon>Polyphaga</taxon>
        <taxon>Cucujiformia</taxon>
        <taxon>Chrysomeloidea</taxon>
        <taxon>Cerambycidae</taxon>
        <taxon>Lamiinae</taxon>
        <taxon>Acanthocinini</taxon>
        <taxon>Exocentrus</taxon>
    </lineage>
</organism>
<dbReference type="Pfam" id="PF00328">
    <property type="entry name" value="His_Phos_2"/>
    <property type="match status" value="1"/>
</dbReference>
<protein>
    <recommendedName>
        <fullName evidence="3">acid phosphatase</fullName>
        <ecNumber evidence="3">3.1.3.2</ecNumber>
    </recommendedName>
</protein>
<accession>A0AAV8VQ01</accession>
<dbReference type="PANTHER" id="PTHR11567">
    <property type="entry name" value="ACID PHOSPHATASE-RELATED"/>
    <property type="match status" value="1"/>
</dbReference>
<feature type="chain" id="PRO_5043642249" description="acid phosphatase" evidence="8">
    <location>
        <begin position="21"/>
        <end position="372"/>
    </location>
</feature>
<dbReference type="EMBL" id="JANEYG010000046">
    <property type="protein sequence ID" value="KAJ8916057.1"/>
    <property type="molecule type" value="Genomic_DNA"/>
</dbReference>
<sequence>MKAATGVLALVFMISRCTHGYAVESDGNELVLVAVLYRDGDKTPTSSFPKDPYFDLAYWPMGFGQVTEQGKLRQYRLGQWLRERYSGFLPDVYNVSDIYVRSTDTDRALISAQANLAGLYPPIKNEKADDVQLPQYIPIHTLPTNEDQVLYMERPCPKFYRLYDEVKDTDFFKNINKDFAEFYDEVSKVTGWQIDDVDYFYSLQSVLNVYANVAPEYLPSWYQDLDKDKVQYLAGLSYARYTFTDDLKRLGDGPFFDHLLNHFDKIMDKDQPSQKFLMMSAHSATISSVLNGLRLFDYKQPEFASVIIWELRKGSDGGYYINMFYRRNAEVEMEQLKLSQCSSDCKYQTFRSIVEPLAVELGAWDLECQEQE</sequence>
<feature type="signal peptide" evidence="8">
    <location>
        <begin position="1"/>
        <end position="20"/>
    </location>
</feature>
<comment type="caution">
    <text evidence="9">The sequence shown here is derived from an EMBL/GenBank/DDBJ whole genome shotgun (WGS) entry which is preliminary data.</text>
</comment>
<name>A0AAV8VQ01_9CUCU</name>
<evidence type="ECO:0000256" key="5">
    <source>
        <dbReference type="ARBA" id="ARBA00022801"/>
    </source>
</evidence>
<keyword evidence="7" id="KW-0325">Glycoprotein</keyword>
<evidence type="ECO:0000256" key="2">
    <source>
        <dbReference type="ARBA" id="ARBA00005375"/>
    </source>
</evidence>
<evidence type="ECO:0000256" key="1">
    <source>
        <dbReference type="ARBA" id="ARBA00000032"/>
    </source>
</evidence>
<keyword evidence="6" id="KW-1015">Disulfide bond</keyword>
<keyword evidence="10" id="KW-1185">Reference proteome</keyword>
<dbReference type="CDD" id="cd07061">
    <property type="entry name" value="HP_HAP_like"/>
    <property type="match status" value="1"/>
</dbReference>
<dbReference type="InterPro" id="IPR000560">
    <property type="entry name" value="His_Pase_clade-2"/>
</dbReference>
<evidence type="ECO:0000256" key="3">
    <source>
        <dbReference type="ARBA" id="ARBA00012646"/>
    </source>
</evidence>
<dbReference type="AlphaFoldDB" id="A0AAV8VQ01"/>
<dbReference type="InterPro" id="IPR029033">
    <property type="entry name" value="His_PPase_superfam"/>
</dbReference>